<dbReference type="PANTHER" id="PTHR11051:SF14">
    <property type="entry name" value="MALTOSE PHOSPHORYLASE"/>
    <property type="match status" value="1"/>
</dbReference>
<proteinExistence type="inferred from homology"/>
<evidence type="ECO:0000256" key="1">
    <source>
        <dbReference type="ARBA" id="ARBA00006768"/>
    </source>
</evidence>
<evidence type="ECO:0000313" key="8">
    <source>
        <dbReference type="Proteomes" id="UP000076927"/>
    </source>
</evidence>
<dbReference type="InterPro" id="IPR017045">
    <property type="entry name" value="Malt_Pase/Glycosyl_Hdrlase"/>
</dbReference>
<reference evidence="7 8" key="1">
    <citation type="submission" date="2015-01" db="EMBL/GenBank/DDBJ databases">
        <title>Paenibacillus swuensis/DY6/whole genome sequencing.</title>
        <authorList>
            <person name="Kim M.K."/>
            <person name="Srinivasan S."/>
            <person name="Lee J.-J."/>
        </authorList>
    </citation>
    <scope>NUCLEOTIDE SEQUENCE [LARGE SCALE GENOMIC DNA]</scope>
    <source>
        <strain evidence="7 8">DY6</strain>
    </source>
</reference>
<dbReference type="Pfam" id="PF03636">
    <property type="entry name" value="Glyco_hydro_65N"/>
    <property type="match status" value="1"/>
</dbReference>
<organism evidence="7 8">
    <name type="scientific">Paenibacillus swuensis</name>
    <dbReference type="NCBI Taxonomy" id="1178515"/>
    <lineage>
        <taxon>Bacteria</taxon>
        <taxon>Bacillati</taxon>
        <taxon>Bacillota</taxon>
        <taxon>Bacilli</taxon>
        <taxon>Bacillales</taxon>
        <taxon>Paenibacillaceae</taxon>
        <taxon>Paenibacillus</taxon>
    </lineage>
</organism>
<evidence type="ECO:0000256" key="2">
    <source>
        <dbReference type="PIRSR" id="PIRSR036289-50"/>
    </source>
</evidence>
<dbReference type="GO" id="GO:0016757">
    <property type="term" value="F:glycosyltransferase activity"/>
    <property type="evidence" value="ECO:0007669"/>
    <property type="project" value="UniProtKB-ARBA"/>
</dbReference>
<dbReference type="AlphaFoldDB" id="A0A172THW1"/>
<comment type="similarity">
    <text evidence="1">Belongs to the glycosyl hydrolase 65 family.</text>
</comment>
<dbReference type="InterPro" id="IPR005196">
    <property type="entry name" value="Glyco_hydro_65_N"/>
</dbReference>
<dbReference type="RefSeq" id="WP_068605999.1">
    <property type="nucleotide sequence ID" value="NZ_CP011388.1"/>
</dbReference>
<feature type="domain" description="Glycoside hydrolase family 65 N-terminal" evidence="6">
    <location>
        <begin position="14"/>
        <end position="266"/>
    </location>
</feature>
<dbReference type="InterPro" id="IPR037018">
    <property type="entry name" value="GH65_N"/>
</dbReference>
<name>A0A172THW1_9BACL</name>
<keyword evidence="8" id="KW-1185">Reference proteome</keyword>
<evidence type="ECO:0000313" key="7">
    <source>
        <dbReference type="EMBL" id="ANE46447.1"/>
    </source>
</evidence>
<protein>
    <submittedName>
        <fullName evidence="7">Maltose phosphorylase</fullName>
    </submittedName>
</protein>
<dbReference type="GO" id="GO:0030246">
    <property type="term" value="F:carbohydrate binding"/>
    <property type="evidence" value="ECO:0007669"/>
    <property type="project" value="InterPro"/>
</dbReference>
<dbReference type="Pfam" id="PF03632">
    <property type="entry name" value="Glyco_hydro_65m"/>
    <property type="match status" value="1"/>
</dbReference>
<feature type="binding site" evidence="3">
    <location>
        <begin position="357"/>
        <end position="358"/>
    </location>
    <ligand>
        <name>substrate</name>
    </ligand>
</feature>
<dbReference type="InterPro" id="IPR005195">
    <property type="entry name" value="Glyco_hydro_65_M"/>
</dbReference>
<dbReference type="InterPro" id="IPR012341">
    <property type="entry name" value="6hp_glycosidase-like_sf"/>
</dbReference>
<evidence type="ECO:0000259" key="4">
    <source>
        <dbReference type="Pfam" id="PF03632"/>
    </source>
</evidence>
<dbReference type="Pfam" id="PF03633">
    <property type="entry name" value="Glyco_hydro_65C"/>
    <property type="match status" value="1"/>
</dbReference>
<dbReference type="KEGG" id="pswu:SY83_09365"/>
<dbReference type="NCBIfam" id="NF010380">
    <property type="entry name" value="PRK13807.1"/>
    <property type="match status" value="1"/>
</dbReference>
<dbReference type="GO" id="GO:0005975">
    <property type="term" value="P:carbohydrate metabolic process"/>
    <property type="evidence" value="ECO:0007669"/>
    <property type="project" value="InterPro"/>
</dbReference>
<dbReference type="SUPFAM" id="SSF74650">
    <property type="entry name" value="Galactose mutarotase-like"/>
    <property type="match status" value="1"/>
</dbReference>
<dbReference type="PIRSF" id="PIRSF036289">
    <property type="entry name" value="Glycosyl_hydrolase_malt_phosph"/>
    <property type="match status" value="1"/>
</dbReference>
<feature type="domain" description="Glycoside hydrolase family 65 central catalytic" evidence="4">
    <location>
        <begin position="322"/>
        <end position="682"/>
    </location>
</feature>
<evidence type="ECO:0000256" key="3">
    <source>
        <dbReference type="PIRSR" id="PIRSR036289-51"/>
    </source>
</evidence>
<dbReference type="GO" id="GO:0004553">
    <property type="term" value="F:hydrolase activity, hydrolyzing O-glycosyl compounds"/>
    <property type="evidence" value="ECO:0007669"/>
    <property type="project" value="TreeGrafter"/>
</dbReference>
<dbReference type="EMBL" id="CP011388">
    <property type="protein sequence ID" value="ANE46447.1"/>
    <property type="molecule type" value="Genomic_DNA"/>
</dbReference>
<dbReference type="Gene3D" id="2.70.98.40">
    <property type="entry name" value="Glycoside hydrolase, family 65, N-terminal domain"/>
    <property type="match status" value="1"/>
</dbReference>
<dbReference type="OrthoDB" id="9758855at2"/>
<dbReference type="Proteomes" id="UP000076927">
    <property type="component" value="Chromosome"/>
</dbReference>
<dbReference type="Gene3D" id="1.50.10.10">
    <property type="match status" value="1"/>
</dbReference>
<dbReference type="SUPFAM" id="SSF48208">
    <property type="entry name" value="Six-hairpin glycosidases"/>
    <property type="match status" value="1"/>
</dbReference>
<evidence type="ECO:0000259" key="6">
    <source>
        <dbReference type="Pfam" id="PF03636"/>
    </source>
</evidence>
<dbReference type="STRING" id="1178515.SY83_09365"/>
<dbReference type="Gene3D" id="2.60.420.10">
    <property type="entry name" value="Maltose phosphorylase, domain 3"/>
    <property type="match status" value="1"/>
</dbReference>
<feature type="domain" description="Glycoside hydrolase family 65 C-terminal" evidence="5">
    <location>
        <begin position="692"/>
        <end position="752"/>
    </location>
</feature>
<evidence type="ECO:0000259" key="5">
    <source>
        <dbReference type="Pfam" id="PF03633"/>
    </source>
</evidence>
<dbReference type="InterPro" id="IPR011013">
    <property type="entry name" value="Gal_mutarotase_sf_dom"/>
</dbReference>
<dbReference type="InterPro" id="IPR005194">
    <property type="entry name" value="Glyco_hydro_65_C"/>
</dbReference>
<dbReference type="PATRIC" id="fig|1178515.4.peg.1871"/>
<dbReference type="PANTHER" id="PTHR11051">
    <property type="entry name" value="GLYCOSYL HYDROLASE-RELATED"/>
    <property type="match status" value="1"/>
</dbReference>
<accession>A0A172THW1</accession>
<gene>
    <name evidence="7" type="ORF">SY83_09365</name>
</gene>
<sequence>MQRLFKVDGWKIIETELHKEDFRLAESMMCLGNGHMGMRGNFEELYSGDFHRGSYVAGIWFPDKTRVGWWKNGYPHYFGKVINSTNYIGIRVLIDGEEMDLNHATVHNYYRELDMQHGVLTRKFTLIQDGKETEVTAVRFLSVAEKELAVIRYSVTAINYSGQVTFIPYLDGDIRNEDSNYDEDFWVAIDVDASAYEASLTMKTKSNPFGTPEFQVAHVMKVVVEGAEARVAFAKQEEYVENTIQISLEQGRQVTLNKYVAVTTDRDYEANELTIKGKAVLARAEAKGYAKLLNEHKEVWLKRWEIADVEIQGDEEAQQGIRFNLFQLFCTYYGEDARLNIGPKGLTGEKYGGATYWDTEAYAIPLYLSTAQPEVARNLLIYRHEQLEGAYHNASQQGLKGALYPMVTFNGVECHNEWEITFEEIHRNGAIAYAIYNYVNYTGDQDYLHEYGIDVLTGISRFWADRVHYHAGTKKYMMHGVTGPNEYENNVNNNWYTNTIAAWTLRYTLQVVDQLKSLGHDKPLQDLQITADETAKWQDIVDNMYYPYSEELQVFVQHDTFLDKDLRTADTLAPEERPLNQKWSWDRILRSCFIKQADVLQGIYFLNDEYTMEEKRRNFEFYEPMTVHESSLSPCIHSILASELGMEVKAYEMYNRTARLDLDNYNNDTEDGLHITSMTGSWLAIVQGFAGMRTANESLSFAPFIPQQWEQYTFKIVYRGHYVKVLVDKKQVTISQEGPELSIGVYNTRYSLPPNGEVTVEIRQTERIAE</sequence>
<dbReference type="InterPro" id="IPR008928">
    <property type="entry name" value="6-hairpin_glycosidase_sf"/>
</dbReference>
<feature type="active site" description="Proton donor" evidence="2">
    <location>
        <position position="486"/>
    </location>
</feature>
<feature type="binding site" evidence="3">
    <location>
        <begin position="595"/>
        <end position="596"/>
    </location>
    <ligand>
        <name>substrate</name>
    </ligand>
</feature>